<dbReference type="OrthoDB" id="8418918at2"/>
<dbReference type="PANTHER" id="PTHR46211">
    <property type="entry name" value="GLYCEROPHOSPHORYL DIESTER PHOSPHODIESTERASE"/>
    <property type="match status" value="1"/>
</dbReference>
<reference evidence="3 4" key="1">
    <citation type="journal article" date="2013" name="Genome Biol.">
        <title>Comparative genomics of the core and accessory genomes of 48 Sinorhizobium strains comprising five genospecies.</title>
        <authorList>
            <person name="Sugawara M."/>
            <person name="Epstein B."/>
            <person name="Badgley B.D."/>
            <person name="Unno T."/>
            <person name="Xu L."/>
            <person name="Reese J."/>
            <person name="Gyaneshwar P."/>
            <person name="Denny R."/>
            <person name="Mudge J."/>
            <person name="Bharti A.K."/>
            <person name="Farmer A.D."/>
            <person name="May G.D."/>
            <person name="Woodward J.E."/>
            <person name="Medigue C."/>
            <person name="Vallenet D."/>
            <person name="Lajus A."/>
            <person name="Rouy Z."/>
            <person name="Martinez-Vaz B."/>
            <person name="Tiffin P."/>
            <person name="Young N.D."/>
            <person name="Sadowsky M.J."/>
        </authorList>
    </citation>
    <scope>NUCLEOTIDE SEQUENCE [LARGE SCALE GENOMIC DNA]</scope>
    <source>
        <strain evidence="3 4">USDA4894</strain>
    </source>
</reference>
<evidence type="ECO:0000313" key="3">
    <source>
        <dbReference type="EMBL" id="MQX14722.1"/>
    </source>
</evidence>
<dbReference type="PANTHER" id="PTHR46211:SF14">
    <property type="entry name" value="GLYCEROPHOSPHODIESTER PHOSPHODIESTERASE"/>
    <property type="match status" value="1"/>
</dbReference>
<dbReference type="GO" id="GO:0008081">
    <property type="term" value="F:phosphoric diester hydrolase activity"/>
    <property type="evidence" value="ECO:0007669"/>
    <property type="project" value="InterPro"/>
</dbReference>
<evidence type="ECO:0000313" key="4">
    <source>
        <dbReference type="Proteomes" id="UP000439983"/>
    </source>
</evidence>
<dbReference type="Pfam" id="PF03009">
    <property type="entry name" value="GDPD"/>
    <property type="match status" value="1"/>
</dbReference>
<dbReference type="InterPro" id="IPR030395">
    <property type="entry name" value="GP_PDE_dom"/>
</dbReference>
<feature type="region of interest" description="Disordered" evidence="1">
    <location>
        <begin position="1"/>
        <end position="22"/>
    </location>
</feature>
<comment type="caution">
    <text evidence="3">The sequence shown here is derived from an EMBL/GenBank/DDBJ whole genome shotgun (WGS) entry which is preliminary data.</text>
</comment>
<protein>
    <recommendedName>
        <fullName evidence="2">GP-PDE domain-containing protein</fullName>
    </recommendedName>
</protein>
<keyword evidence="4" id="KW-1185">Reference proteome</keyword>
<dbReference type="InterPro" id="IPR017946">
    <property type="entry name" value="PLC-like_Pdiesterase_TIM-brl"/>
</dbReference>
<evidence type="ECO:0000259" key="2">
    <source>
        <dbReference type="Pfam" id="PF03009"/>
    </source>
</evidence>
<dbReference type="Proteomes" id="UP000439983">
    <property type="component" value="Unassembled WGS sequence"/>
</dbReference>
<organism evidence="3 4">
    <name type="scientific">Sinorhizobium terangae</name>
    <dbReference type="NCBI Taxonomy" id="110322"/>
    <lineage>
        <taxon>Bacteria</taxon>
        <taxon>Pseudomonadati</taxon>
        <taxon>Pseudomonadota</taxon>
        <taxon>Alphaproteobacteria</taxon>
        <taxon>Hyphomicrobiales</taxon>
        <taxon>Rhizobiaceae</taxon>
        <taxon>Sinorhizobium/Ensifer group</taxon>
        <taxon>Sinorhizobium</taxon>
    </lineage>
</organism>
<dbReference type="SUPFAM" id="SSF51695">
    <property type="entry name" value="PLC-like phosphodiesterases"/>
    <property type="match status" value="1"/>
</dbReference>
<evidence type="ECO:0000256" key="1">
    <source>
        <dbReference type="SAM" id="MobiDB-lite"/>
    </source>
</evidence>
<dbReference type="EMBL" id="WITC01000033">
    <property type="protein sequence ID" value="MQX14722.1"/>
    <property type="molecule type" value="Genomic_DNA"/>
</dbReference>
<proteinExistence type="predicted"/>
<name>A0A6N7LAF5_SINTE</name>
<feature type="compositionally biased region" description="Basic and acidic residues" evidence="1">
    <location>
        <begin position="1"/>
        <end position="18"/>
    </location>
</feature>
<dbReference type="GO" id="GO:0006629">
    <property type="term" value="P:lipid metabolic process"/>
    <property type="evidence" value="ECO:0007669"/>
    <property type="project" value="InterPro"/>
</dbReference>
<gene>
    <name evidence="3" type="ORF">GHK62_08125</name>
</gene>
<feature type="domain" description="GP-PDE" evidence="2">
    <location>
        <begin position="75"/>
        <end position="300"/>
    </location>
</feature>
<dbReference type="Gene3D" id="3.20.20.190">
    <property type="entry name" value="Phosphatidylinositol (PI) phosphodiesterase"/>
    <property type="match status" value="1"/>
</dbReference>
<sequence>MSVHPFDRIERQPLEGEGRTVTAFDINNRTPTTPVAVEGPHGPIRLKWHKLRRQPTQAPFIRSNLALGWQLGASLEIDMLATADDRFAVLHDPTLGPSTTGRGHVSRTPIASMSGLFHRDADGDPDPDAPVLSLAELVAPLRRLPRAPSANLQLDLKLLERHAVPDSAVADAAAAVAGLADAIVVGSHHLDEARRLVAAIPGARLGYDPMLAVSRQPALRDPERLLRHMERHRTGVSLAYLRFDAIVAAETQGFPLVQRLLDLGIETDAWTVNPGPAISDATLRTLVEAKVRQITTDAPSEIFRLIRSC</sequence>
<accession>A0A6N7LAF5</accession>
<dbReference type="AlphaFoldDB" id="A0A6N7LAF5"/>